<dbReference type="SUPFAM" id="SSF64268">
    <property type="entry name" value="PX domain"/>
    <property type="match status" value="1"/>
</dbReference>
<dbReference type="GO" id="GO:0097320">
    <property type="term" value="P:plasma membrane tubulation"/>
    <property type="evidence" value="ECO:0007669"/>
    <property type="project" value="TreeGrafter"/>
</dbReference>
<keyword evidence="4" id="KW-0813">Transport</keyword>
<gene>
    <name evidence="10" type="primary">SNX9</name>
    <name evidence="10" type="synonym">LOC115576641</name>
</gene>
<evidence type="ECO:0000256" key="1">
    <source>
        <dbReference type="ARBA" id="ARBA00004156"/>
    </source>
</evidence>
<dbReference type="Gene3D" id="2.30.30.40">
    <property type="entry name" value="SH3 Domains"/>
    <property type="match status" value="1"/>
</dbReference>
<feature type="domain" description="SH3" evidence="8">
    <location>
        <begin position="1"/>
        <end position="58"/>
    </location>
</feature>
<dbReference type="InterPro" id="IPR027267">
    <property type="entry name" value="AH/BAR_dom_sf"/>
</dbReference>
<dbReference type="GO" id="GO:0015031">
    <property type="term" value="P:protein transport"/>
    <property type="evidence" value="ECO:0007669"/>
    <property type="project" value="UniProtKB-KW"/>
</dbReference>
<evidence type="ECO:0000256" key="2">
    <source>
        <dbReference type="ARBA" id="ARBA00010883"/>
    </source>
</evidence>
<proteinExistence type="inferred from homology"/>
<comment type="similarity">
    <text evidence="2">Belongs to the sorting nexin family.</text>
</comment>
<keyword evidence="11" id="KW-1185">Reference proteome</keyword>
<dbReference type="SMART" id="SM00312">
    <property type="entry name" value="PX"/>
    <property type="match status" value="1"/>
</dbReference>
<dbReference type="PANTHER" id="PTHR45827:SF2">
    <property type="entry name" value="SORTING NEXIN-9"/>
    <property type="match status" value="1"/>
</dbReference>
<dbReference type="FunFam" id="3.30.1520.10:FF:000004">
    <property type="entry name" value="Sorting nexin"/>
    <property type="match status" value="1"/>
</dbReference>
<reference evidence="10" key="3">
    <citation type="submission" date="2025-09" db="UniProtKB">
        <authorList>
            <consortium name="Ensembl"/>
        </authorList>
    </citation>
    <scope>IDENTIFICATION</scope>
</reference>
<dbReference type="PROSITE" id="PS50002">
    <property type="entry name" value="SH3"/>
    <property type="match status" value="1"/>
</dbReference>
<dbReference type="Pfam" id="PF00787">
    <property type="entry name" value="PX"/>
    <property type="match status" value="1"/>
</dbReference>
<evidence type="ECO:0000313" key="11">
    <source>
        <dbReference type="Proteomes" id="UP000472265"/>
    </source>
</evidence>
<reference evidence="10" key="1">
    <citation type="submission" date="2021-04" db="EMBL/GenBank/DDBJ databases">
        <authorList>
            <consortium name="Wellcome Sanger Institute Data Sharing"/>
        </authorList>
    </citation>
    <scope>NUCLEOTIDE SEQUENCE [LARGE SCALE GENOMIC DNA]</scope>
</reference>
<dbReference type="GO" id="GO:0016197">
    <property type="term" value="P:endosomal transport"/>
    <property type="evidence" value="ECO:0007669"/>
    <property type="project" value="TreeGrafter"/>
</dbReference>
<evidence type="ECO:0000259" key="9">
    <source>
        <dbReference type="PROSITE" id="PS50195"/>
    </source>
</evidence>
<reference evidence="10" key="2">
    <citation type="submission" date="2025-08" db="UniProtKB">
        <authorList>
            <consortium name="Ensembl"/>
        </authorList>
    </citation>
    <scope>IDENTIFICATION</scope>
</reference>
<dbReference type="InterPro" id="IPR001452">
    <property type="entry name" value="SH3_domain"/>
</dbReference>
<dbReference type="InterPro" id="IPR001683">
    <property type="entry name" value="PX_dom"/>
</dbReference>
<evidence type="ECO:0000256" key="7">
    <source>
        <dbReference type="PROSITE-ProRule" id="PRU00192"/>
    </source>
</evidence>
<organism evidence="10 11">
    <name type="scientific">Sparus aurata</name>
    <name type="common">Gilthead sea bream</name>
    <dbReference type="NCBI Taxonomy" id="8175"/>
    <lineage>
        <taxon>Eukaryota</taxon>
        <taxon>Metazoa</taxon>
        <taxon>Chordata</taxon>
        <taxon>Craniata</taxon>
        <taxon>Vertebrata</taxon>
        <taxon>Euteleostomi</taxon>
        <taxon>Actinopterygii</taxon>
        <taxon>Neopterygii</taxon>
        <taxon>Teleostei</taxon>
        <taxon>Neoteleostei</taxon>
        <taxon>Acanthomorphata</taxon>
        <taxon>Eupercaria</taxon>
        <taxon>Spariformes</taxon>
        <taxon>Sparidae</taxon>
        <taxon>Sparus</taxon>
    </lineage>
</organism>
<dbReference type="Gene3D" id="3.30.1520.10">
    <property type="entry name" value="Phox-like domain"/>
    <property type="match status" value="1"/>
</dbReference>
<keyword evidence="5" id="KW-0472">Membrane</keyword>
<sequence>VVLQAEVLYDFTAEPGNNELSVRRGETVTTVGGGWIEAQNSSGQTGLVPEGYLQVSITAVFSGYQWISRSWQITVGLYVLRFPFSKGPSPEVFLLAKPPANKVGPVWLYPLAPLDCVIADPKKESKLYGLKSFIEYQITPNTTNRPVNHRYKHFDWLYERLLEKFGSALPIPSLPDKQVTGRFEEDFIRMRMEQLQAWMTRMCRHPVVSQSEVFQLFLTYRDEKDWKAGKRKAEKDETVGPMIFSLLEPEAAELDTAEVEQKCEHYSRFTKSMDDGVRELLNVGNTHWKRCTGPLPKEYERIGRAFRNLSTVFISSRYPGEETLTDALTAAGQTYEEIAEIVAQQPQKDLHFLLETNNEYKGLLGCFPEIMAVHKAAVDKVKEADRLVSAGKITNNDRKLMNQRVSCMSYSLQAEMNHFHSNRIYDYNRVMQLYLQQQVTFYEQIADKLRGALSRFATL</sequence>
<accession>A0A671YYM7</accession>
<dbReference type="Gene3D" id="1.20.1270.60">
    <property type="entry name" value="Arfaptin homology (AH) domain/BAR domain"/>
    <property type="match status" value="1"/>
</dbReference>
<evidence type="ECO:0000256" key="4">
    <source>
        <dbReference type="ARBA" id="ARBA00022927"/>
    </source>
</evidence>
<dbReference type="InterPro" id="IPR036028">
    <property type="entry name" value="SH3-like_dom_sf"/>
</dbReference>
<evidence type="ECO:0000256" key="3">
    <source>
        <dbReference type="ARBA" id="ARBA00022443"/>
    </source>
</evidence>
<dbReference type="GeneTree" id="ENSGT00940000156557"/>
<comment type="subcellular location">
    <subcellularLocation>
        <location evidence="1">Cytoplasmic vesicle membrane</location>
    </subcellularLocation>
</comment>
<dbReference type="Pfam" id="PF14604">
    <property type="entry name" value="SH3_9"/>
    <property type="match status" value="1"/>
</dbReference>
<dbReference type="GO" id="GO:0005886">
    <property type="term" value="C:plasma membrane"/>
    <property type="evidence" value="ECO:0007669"/>
    <property type="project" value="TreeGrafter"/>
</dbReference>
<keyword evidence="4" id="KW-0653">Protein transport</keyword>
<dbReference type="PROSITE" id="PS50195">
    <property type="entry name" value="PX"/>
    <property type="match status" value="1"/>
</dbReference>
<dbReference type="GO" id="GO:0036089">
    <property type="term" value="P:cleavage furrow formation"/>
    <property type="evidence" value="ECO:0007669"/>
    <property type="project" value="TreeGrafter"/>
</dbReference>
<dbReference type="GO" id="GO:0006897">
    <property type="term" value="P:endocytosis"/>
    <property type="evidence" value="ECO:0007669"/>
    <property type="project" value="TreeGrafter"/>
</dbReference>
<dbReference type="SUPFAM" id="SSF50044">
    <property type="entry name" value="SH3-domain"/>
    <property type="match status" value="1"/>
</dbReference>
<feature type="domain" description="PX" evidence="9">
    <location>
        <begin position="114"/>
        <end position="224"/>
    </location>
</feature>
<evidence type="ECO:0000256" key="6">
    <source>
        <dbReference type="ARBA" id="ARBA00023329"/>
    </source>
</evidence>
<dbReference type="InterPro" id="IPR019497">
    <property type="entry name" value="Sorting_nexin_WASP-bd-dom"/>
</dbReference>
<dbReference type="SUPFAM" id="SSF103657">
    <property type="entry name" value="BAR/IMD domain-like"/>
    <property type="match status" value="1"/>
</dbReference>
<dbReference type="Proteomes" id="UP000472265">
    <property type="component" value="Chromosome 24"/>
</dbReference>
<keyword evidence="3 7" id="KW-0728">SH3 domain</keyword>
<dbReference type="InterPro" id="IPR036871">
    <property type="entry name" value="PX_dom_sf"/>
</dbReference>
<dbReference type="Pfam" id="PF10456">
    <property type="entry name" value="BAR_3_WASP_bdg"/>
    <property type="match status" value="1"/>
</dbReference>
<keyword evidence="6" id="KW-0968">Cytoplasmic vesicle</keyword>
<dbReference type="SMART" id="SM00326">
    <property type="entry name" value="SH3"/>
    <property type="match status" value="1"/>
</dbReference>
<dbReference type="Ensembl" id="ENSSAUT00010070858.1">
    <property type="protein sequence ID" value="ENSSAUP00010067694.1"/>
    <property type="gene ID" value="ENSSAUG00010026831.1"/>
</dbReference>
<dbReference type="GO" id="GO:0035091">
    <property type="term" value="F:phosphatidylinositol binding"/>
    <property type="evidence" value="ECO:0007669"/>
    <property type="project" value="InterPro"/>
</dbReference>
<dbReference type="AlphaFoldDB" id="A0A671YYM7"/>
<dbReference type="PANTHER" id="PTHR45827">
    <property type="entry name" value="SORTING NEXIN"/>
    <property type="match status" value="1"/>
</dbReference>
<evidence type="ECO:0000256" key="5">
    <source>
        <dbReference type="ARBA" id="ARBA00023136"/>
    </source>
</evidence>
<evidence type="ECO:0000259" key="8">
    <source>
        <dbReference type="PROSITE" id="PS50002"/>
    </source>
</evidence>
<name>A0A671YYM7_SPAAU</name>
<dbReference type="GO" id="GO:0030659">
    <property type="term" value="C:cytoplasmic vesicle membrane"/>
    <property type="evidence" value="ECO:0007669"/>
    <property type="project" value="UniProtKB-SubCell"/>
</dbReference>
<evidence type="ECO:0000313" key="10">
    <source>
        <dbReference type="Ensembl" id="ENSSAUP00010067694.1"/>
    </source>
</evidence>
<protein>
    <submittedName>
        <fullName evidence="10">Sorting nexin 9a</fullName>
    </submittedName>
</protein>